<dbReference type="CDD" id="cd00037">
    <property type="entry name" value="CLECT"/>
    <property type="match status" value="1"/>
</dbReference>
<evidence type="ECO:0000313" key="3">
    <source>
        <dbReference type="EMBL" id="CAD7432884.1"/>
    </source>
</evidence>
<dbReference type="InterPro" id="IPR036084">
    <property type="entry name" value="Ser_inhib-like_sf"/>
</dbReference>
<dbReference type="InterPro" id="IPR002919">
    <property type="entry name" value="TIL_dom"/>
</dbReference>
<dbReference type="SUPFAM" id="SSF57567">
    <property type="entry name" value="Serine protease inhibitors"/>
    <property type="match status" value="1"/>
</dbReference>
<proteinExistence type="predicted"/>
<dbReference type="InterPro" id="IPR001304">
    <property type="entry name" value="C-type_lectin-like"/>
</dbReference>
<dbReference type="EMBL" id="OB795948">
    <property type="protein sequence ID" value="CAD7432884.1"/>
    <property type="molecule type" value="Genomic_DNA"/>
</dbReference>
<dbReference type="InterPro" id="IPR016187">
    <property type="entry name" value="CTDL_fold"/>
</dbReference>
<dbReference type="Pfam" id="PF01826">
    <property type="entry name" value="TIL"/>
    <property type="match status" value="1"/>
</dbReference>
<dbReference type="SMART" id="SM00034">
    <property type="entry name" value="CLECT"/>
    <property type="match status" value="1"/>
</dbReference>
<dbReference type="Gene3D" id="2.10.25.10">
    <property type="entry name" value="Laminin"/>
    <property type="match status" value="1"/>
</dbReference>
<feature type="region of interest" description="Disordered" evidence="1">
    <location>
        <begin position="108"/>
        <end position="136"/>
    </location>
</feature>
<dbReference type="Gene3D" id="3.10.100.10">
    <property type="entry name" value="Mannose-Binding Protein A, subunit A"/>
    <property type="match status" value="1"/>
</dbReference>
<feature type="compositionally biased region" description="Basic and acidic residues" evidence="1">
    <location>
        <begin position="120"/>
        <end position="136"/>
    </location>
</feature>
<dbReference type="PROSITE" id="PS50041">
    <property type="entry name" value="C_TYPE_LECTIN_2"/>
    <property type="match status" value="1"/>
</dbReference>
<name>A0A7R9EH73_9NEOP</name>
<dbReference type="SUPFAM" id="SSF56436">
    <property type="entry name" value="C-type lectin-like"/>
    <property type="match status" value="1"/>
</dbReference>
<reference evidence="3" key="1">
    <citation type="submission" date="2020-11" db="EMBL/GenBank/DDBJ databases">
        <authorList>
            <person name="Tran Van P."/>
        </authorList>
    </citation>
    <scope>NUCLEOTIDE SEQUENCE</scope>
</reference>
<dbReference type="CDD" id="cd19941">
    <property type="entry name" value="TIL"/>
    <property type="match status" value="1"/>
</dbReference>
<feature type="domain" description="C-type lectin" evidence="2">
    <location>
        <begin position="247"/>
        <end position="363"/>
    </location>
</feature>
<sequence length="367" mass="40788">MARAHRDIHPGHVIPPRDMFSEQMGLVAKPIPEGVAWFAWRPAFPVALNRRLYLGPSVAIAIREHGSPCNHTHSESSQEALYPSNKVIGPHQSGQETLHASLAVIGSRPSSQEASGTVVDTRDCQDDVTGPERKPPDWLEDLSAISESAKKNIWDKNAIDPITTTFQDMSPKSLCRRNELFHPCKTTCQKFCDLESRSLKMIDGCTGKCVPGCICKMGFVRPPTDAPFADCITVNTCYSSQNERIDFYFLLDAKNWTNAIDNCAIKNGFLAIITNIDEFNTTLDLFADNYSYVYDSANLSYAMVGFYRLDGQYVNVKGDPMLSTFYNRWAEGEPSVSGDCGAMDIDGGLHLVPCDHKYGFICEYITI</sequence>
<organism evidence="3">
    <name type="scientific">Timema monikensis</name>
    <dbReference type="NCBI Taxonomy" id="170555"/>
    <lineage>
        <taxon>Eukaryota</taxon>
        <taxon>Metazoa</taxon>
        <taxon>Ecdysozoa</taxon>
        <taxon>Arthropoda</taxon>
        <taxon>Hexapoda</taxon>
        <taxon>Insecta</taxon>
        <taxon>Pterygota</taxon>
        <taxon>Neoptera</taxon>
        <taxon>Polyneoptera</taxon>
        <taxon>Phasmatodea</taxon>
        <taxon>Timematodea</taxon>
        <taxon>Timematoidea</taxon>
        <taxon>Timematidae</taxon>
        <taxon>Timema</taxon>
    </lineage>
</organism>
<gene>
    <name evidence="3" type="ORF">TMSB3V08_LOCUS9577</name>
</gene>
<accession>A0A7R9EH73</accession>
<dbReference type="InterPro" id="IPR016186">
    <property type="entry name" value="C-type_lectin-like/link_sf"/>
</dbReference>
<dbReference type="Pfam" id="PF00059">
    <property type="entry name" value="Lectin_C"/>
    <property type="match status" value="1"/>
</dbReference>
<protein>
    <recommendedName>
        <fullName evidence="2">C-type lectin domain-containing protein</fullName>
    </recommendedName>
</protein>
<evidence type="ECO:0000259" key="2">
    <source>
        <dbReference type="PROSITE" id="PS50041"/>
    </source>
</evidence>
<dbReference type="AlphaFoldDB" id="A0A7R9EH73"/>
<evidence type="ECO:0000256" key="1">
    <source>
        <dbReference type="SAM" id="MobiDB-lite"/>
    </source>
</evidence>